<evidence type="ECO:0000313" key="1">
    <source>
        <dbReference type="EMBL" id="SMP52493.1"/>
    </source>
</evidence>
<dbReference type="RefSeq" id="WP_283404909.1">
    <property type="nucleotide sequence ID" value="NZ_FXUI01000001.1"/>
</dbReference>
<reference evidence="1 2" key="1">
    <citation type="submission" date="2017-05" db="EMBL/GenBank/DDBJ databases">
        <authorList>
            <person name="Varghese N."/>
            <person name="Submissions S."/>
        </authorList>
    </citation>
    <scope>NUCLEOTIDE SEQUENCE [LARGE SCALE GENOMIC DNA]</scope>
    <source>
        <strain evidence="1 2">SM16</strain>
    </source>
</reference>
<accession>A0ABY1PXW2</accession>
<sequence length="101" mass="10550">MSVAGTYDCVTNTPLGRKKGVLTVTPSGDGQFTGNITGDLGTMDIKDGRVDGQALKWSMRMTSPMPMNLDCKATVTGDALTGTIKAGMFGSMELIGTRQTA</sequence>
<organism evidence="1 2">
    <name type="scientific">Novosphingobium panipatense</name>
    <dbReference type="NCBI Taxonomy" id="428991"/>
    <lineage>
        <taxon>Bacteria</taxon>
        <taxon>Pseudomonadati</taxon>
        <taxon>Pseudomonadota</taxon>
        <taxon>Alphaproteobacteria</taxon>
        <taxon>Sphingomonadales</taxon>
        <taxon>Sphingomonadaceae</taxon>
        <taxon>Novosphingobium</taxon>
    </lineage>
</organism>
<dbReference type="EMBL" id="FXUI01000001">
    <property type="protein sequence ID" value="SMP52493.1"/>
    <property type="molecule type" value="Genomic_DNA"/>
</dbReference>
<protein>
    <submittedName>
        <fullName evidence="1">Uncharacterized protein</fullName>
    </submittedName>
</protein>
<keyword evidence="2" id="KW-1185">Reference proteome</keyword>
<comment type="caution">
    <text evidence="1">The sequence shown here is derived from an EMBL/GenBank/DDBJ whole genome shotgun (WGS) entry which is preliminary data.</text>
</comment>
<gene>
    <name evidence="1" type="ORF">SAMN06296065_101300</name>
</gene>
<dbReference type="Proteomes" id="UP001157910">
    <property type="component" value="Unassembled WGS sequence"/>
</dbReference>
<evidence type="ECO:0000313" key="2">
    <source>
        <dbReference type="Proteomes" id="UP001157910"/>
    </source>
</evidence>
<proteinExistence type="predicted"/>
<name>A0ABY1PXW2_9SPHN</name>